<name>A0A0F7JSC4_9GAMM</name>
<keyword evidence="1" id="KW-0143">Chaperone</keyword>
<dbReference type="Gene3D" id="1.10.287.110">
    <property type="entry name" value="DnaJ domain"/>
    <property type="match status" value="1"/>
</dbReference>
<dbReference type="Pfam" id="PF12339">
    <property type="entry name" value="DNAJ_related"/>
    <property type="match status" value="1"/>
</dbReference>
<keyword evidence="4" id="KW-1185">Reference proteome</keyword>
<accession>A0A0F7JSC4</accession>
<dbReference type="InterPro" id="IPR036869">
    <property type="entry name" value="J_dom_sf"/>
</dbReference>
<organism evidence="3 4">
    <name type="scientific">Sedimenticola thiotaurini</name>
    <dbReference type="NCBI Taxonomy" id="1543721"/>
    <lineage>
        <taxon>Bacteria</taxon>
        <taxon>Pseudomonadati</taxon>
        <taxon>Pseudomonadota</taxon>
        <taxon>Gammaproteobacteria</taxon>
        <taxon>Chromatiales</taxon>
        <taxon>Sedimenticolaceae</taxon>
        <taxon>Sedimenticola</taxon>
    </lineage>
</organism>
<dbReference type="EMBL" id="CP011412">
    <property type="protein sequence ID" value="AKH19391.1"/>
    <property type="molecule type" value="Genomic_DNA"/>
</dbReference>
<evidence type="ECO:0000259" key="2">
    <source>
        <dbReference type="PROSITE" id="PS50076"/>
    </source>
</evidence>
<dbReference type="CDD" id="cd06257">
    <property type="entry name" value="DnaJ"/>
    <property type="match status" value="1"/>
</dbReference>
<dbReference type="SMART" id="SM00271">
    <property type="entry name" value="DnaJ"/>
    <property type="match status" value="1"/>
</dbReference>
<dbReference type="OrthoDB" id="581986at2"/>
<dbReference type="InterPro" id="IPR021059">
    <property type="entry name" value="DnaJ-related_N"/>
</dbReference>
<proteinExistence type="predicted"/>
<dbReference type="PROSITE" id="PS50076">
    <property type="entry name" value="DNAJ_2"/>
    <property type="match status" value="1"/>
</dbReference>
<dbReference type="Pfam" id="PF00226">
    <property type="entry name" value="DnaJ"/>
    <property type="match status" value="1"/>
</dbReference>
<gene>
    <name evidence="3" type="ORF">AAY24_02420</name>
</gene>
<protein>
    <recommendedName>
        <fullName evidence="2">J domain-containing protein</fullName>
    </recommendedName>
</protein>
<feature type="domain" description="J" evidence="2">
    <location>
        <begin position="144"/>
        <end position="201"/>
    </location>
</feature>
<dbReference type="Proteomes" id="UP000034410">
    <property type="component" value="Chromosome"/>
</dbReference>
<dbReference type="AlphaFoldDB" id="A0A0F7JSC4"/>
<dbReference type="KEGG" id="seds:AAY24_02420"/>
<reference evidence="3 4" key="1">
    <citation type="journal article" date="2015" name="Genome Announc.">
        <title>Complete Genome Sequence of Sedimenticola thiotaurini Strain SIP-G1, a Polyphosphate- and Polyhydroxyalkanoate-Accumulating Sulfur-Oxidizing Gammaproteobacterium Isolated from Salt Marsh Sediments.</title>
        <authorList>
            <person name="Flood B.E."/>
            <person name="Jones D.S."/>
            <person name="Bailey J.V."/>
        </authorList>
    </citation>
    <scope>NUCLEOTIDE SEQUENCE [LARGE SCALE GENOMIC DNA]</scope>
    <source>
        <strain evidence="3 4">SIP-G1</strain>
    </source>
</reference>
<sequence length="201" mass="22936">MDNDAMYDNPLIPSILSLLRATPDGVSEHGLIKQLQQTGLLAEKEPAGNLGLFQKHFLVMNALYQLRDRLLQEEGVVLHIDPLSIRLTSCGEEDRGDSSTPSQDEPLRRYYLEWDNLARTSEADVAALLQGFWSRFHAFDQRAEALQQLGLAPDEVPSWSTIQRNYRQLIAQHHPDKGGEPARFIRIREAYELLQRLYARA</sequence>
<dbReference type="SUPFAM" id="SSF46565">
    <property type="entry name" value="Chaperone J-domain"/>
    <property type="match status" value="1"/>
</dbReference>
<dbReference type="RefSeq" id="WP_046858330.1">
    <property type="nucleotide sequence ID" value="NZ_CP011412.1"/>
</dbReference>
<dbReference type="InterPro" id="IPR001623">
    <property type="entry name" value="DnaJ_domain"/>
</dbReference>
<evidence type="ECO:0000256" key="1">
    <source>
        <dbReference type="ARBA" id="ARBA00023186"/>
    </source>
</evidence>
<evidence type="ECO:0000313" key="4">
    <source>
        <dbReference type="Proteomes" id="UP000034410"/>
    </source>
</evidence>
<evidence type="ECO:0000313" key="3">
    <source>
        <dbReference type="EMBL" id="AKH19391.1"/>
    </source>
</evidence>